<keyword evidence="2" id="KW-1185">Reference proteome</keyword>
<organism evidence="1 2">
    <name type="scientific">Aspergillus melleus</name>
    <dbReference type="NCBI Taxonomy" id="138277"/>
    <lineage>
        <taxon>Eukaryota</taxon>
        <taxon>Fungi</taxon>
        <taxon>Dikarya</taxon>
        <taxon>Ascomycota</taxon>
        <taxon>Pezizomycotina</taxon>
        <taxon>Eurotiomycetes</taxon>
        <taxon>Eurotiomycetidae</taxon>
        <taxon>Eurotiales</taxon>
        <taxon>Aspergillaceae</taxon>
        <taxon>Aspergillus</taxon>
        <taxon>Aspergillus subgen. Circumdati</taxon>
    </lineage>
</organism>
<name>A0ACC3ATL0_9EURO</name>
<dbReference type="EMBL" id="JAOPJF010000068">
    <property type="protein sequence ID" value="KAK1141170.1"/>
    <property type="molecule type" value="Genomic_DNA"/>
</dbReference>
<evidence type="ECO:0000313" key="2">
    <source>
        <dbReference type="Proteomes" id="UP001177260"/>
    </source>
</evidence>
<proteinExistence type="predicted"/>
<evidence type="ECO:0000313" key="1">
    <source>
        <dbReference type="EMBL" id="KAK1141170.1"/>
    </source>
</evidence>
<dbReference type="Proteomes" id="UP001177260">
    <property type="component" value="Unassembled WGS sequence"/>
</dbReference>
<gene>
    <name evidence="1" type="ORF">N8T08_009337</name>
</gene>
<reference evidence="1 2" key="1">
    <citation type="journal article" date="2023" name="ACS Omega">
        <title>Identification of the Neoaspergillic Acid Biosynthesis Gene Cluster by Establishing an In Vitro CRISPR-Ribonucleoprotein Genetic System in Aspergillus melleus.</title>
        <authorList>
            <person name="Yuan B."/>
            <person name="Grau M.F."/>
            <person name="Murata R.M."/>
            <person name="Torok T."/>
            <person name="Venkateswaran K."/>
            <person name="Stajich J.E."/>
            <person name="Wang C.C.C."/>
        </authorList>
    </citation>
    <scope>NUCLEOTIDE SEQUENCE [LARGE SCALE GENOMIC DNA]</scope>
    <source>
        <strain evidence="1 2">IMV 1140</strain>
    </source>
</reference>
<sequence length="1105" mass="118911">MAEHDARQLQRRSSSRTSSSSRHSQMAKTVRAIPQKRLSASSNTTTDLTSFPSLSPDRSPEGFLGQPALNSALSNALLDSDNGDAASDTSRDRRATLAKLTGGLPPSSGRASLFGDSVPIRDVPGALHLADDAHIERLIAGTGPVKLVRQFARDLAQRDAEISALRQRADARERELKRMLREVSVSNQDIERRLYGLENAPSKSDRDRADDGNHMEPAVNSSSGVHGLMQQALTDGVGMHTHEESSDSAPQTQATLRPQQRPEGDSRSGTSSVESGTTRKRQSSMRSWQDYIFGSTAGSRKTSRASSIMSEVGEEEEGQHPRNGSNPSLARRKALDDQLFQPPPDGQAVPVAGDGKRQLGVTSNGDDNSVHSRKSSKSLSSWTLKLFAGNSQPGKDENDADSARTTASSNARERSRADPSAAQANPKGAMSAVAALKRINSNTSIHGAPGRLGNGSASLSRSNQVARRNAATSVSHGSASESADKNATNLGPVEMDAILPMESRPPTLSHIYNYQPGELLTDRFGFIYDQRRKKRQRDAGSIKNGNRLSIAETLSSFRSDNSDGDDERESLNQPPSTGSQRSPDSASPEDPEAGGVAIRRWQDYLKIATGPAELLSHTPSAGPIVSLTTGEPPRNPAVSVDKRGSLSVNQNLEPSASTSTITADRPEFSGVSSDEPAVTATSSAAKENEPVKLLLEQLTDLHDTLQRDRTVRWNEFLRKVRAERRKEGEAAAAAAAAADRPLQSVDTPEASLADGEVVGIAGLGNKGKVGRAKWREFRTLVLGGIPVALRAKVWSECSGASSMRVPGYYDELVKGTDGYDPDASVVSQIDMDINRTLTDNVFFRKGPGVAKLKEVLLAYSRRNPEVGYCQGMNLIAASLLLITPTAEDAFWILASMIEVILPQHYYDHGLLASRADQVVLRQYISQVLPKLAAHLETLGVELEALTFQWFLSVFTDCLSAEALYRVWDVVLCLNVTSVVNNSNSSNAATNQPTTAPRDANDANASAAKDVVSGSGGGSTFLFQVALALLKLNEQQLLTTCSTPAEIYTYINHQMTNHAISIDGLIQASEALRNVVRREDVVARRADALREMREFGGGQSNADIDS</sequence>
<protein>
    <submittedName>
        <fullName evidence="1">Uncharacterized protein</fullName>
    </submittedName>
</protein>
<comment type="caution">
    <text evidence="1">The sequence shown here is derived from an EMBL/GenBank/DDBJ whole genome shotgun (WGS) entry which is preliminary data.</text>
</comment>
<accession>A0ACC3ATL0</accession>